<feature type="compositionally biased region" description="Polar residues" evidence="1">
    <location>
        <begin position="20"/>
        <end position="33"/>
    </location>
</feature>
<dbReference type="OrthoDB" id="3797183at2759"/>
<comment type="caution">
    <text evidence="2">The sequence shown here is derived from an EMBL/GenBank/DDBJ whole genome shotgun (WGS) entry which is preliminary data.</text>
</comment>
<proteinExistence type="predicted"/>
<gene>
    <name evidence="2" type="ORF">EK21DRAFT_85842</name>
</gene>
<reference evidence="2" key="1">
    <citation type="journal article" date="2020" name="Stud. Mycol.">
        <title>101 Dothideomycetes genomes: a test case for predicting lifestyles and emergence of pathogens.</title>
        <authorList>
            <person name="Haridas S."/>
            <person name="Albert R."/>
            <person name="Binder M."/>
            <person name="Bloem J."/>
            <person name="Labutti K."/>
            <person name="Salamov A."/>
            <person name="Andreopoulos B."/>
            <person name="Baker S."/>
            <person name="Barry K."/>
            <person name="Bills G."/>
            <person name="Bluhm B."/>
            <person name="Cannon C."/>
            <person name="Castanera R."/>
            <person name="Culley D."/>
            <person name="Daum C."/>
            <person name="Ezra D."/>
            <person name="Gonzalez J."/>
            <person name="Henrissat B."/>
            <person name="Kuo A."/>
            <person name="Liang C."/>
            <person name="Lipzen A."/>
            <person name="Lutzoni F."/>
            <person name="Magnuson J."/>
            <person name="Mondo S."/>
            <person name="Nolan M."/>
            <person name="Ohm R."/>
            <person name="Pangilinan J."/>
            <person name="Park H.-J."/>
            <person name="Ramirez L."/>
            <person name="Alfaro M."/>
            <person name="Sun H."/>
            <person name="Tritt A."/>
            <person name="Yoshinaga Y."/>
            <person name="Zwiers L.-H."/>
            <person name="Turgeon B."/>
            <person name="Goodwin S."/>
            <person name="Spatafora J."/>
            <person name="Crous P."/>
            <person name="Grigoriev I."/>
        </authorList>
    </citation>
    <scope>NUCLEOTIDE SEQUENCE</scope>
    <source>
        <strain evidence="2">CBS 110217</strain>
    </source>
</reference>
<dbReference type="EMBL" id="ML978163">
    <property type="protein sequence ID" value="KAF2034042.1"/>
    <property type="molecule type" value="Genomic_DNA"/>
</dbReference>
<keyword evidence="3" id="KW-1185">Reference proteome</keyword>
<evidence type="ECO:0000256" key="1">
    <source>
        <dbReference type="SAM" id="MobiDB-lite"/>
    </source>
</evidence>
<sequence>MSLAAGAFLHGTKRKAADEQVNNTLVPGSSNATVAPKRAKSAAGSHVSNQLTEQKLVTKTRSHKKQIMPTPPTPPSSPAKLARPWLKRPQSLDEQSLFLIQYRDNLVVGATGPKPWDVVAVEFNKRFKDELSKNLAWNTLSKRTGQARKQFLRDNPEYTVALQYPVPEFEDGEEDDGDHHEEEEVIKVMDSELYKSTEESTTSSQTIIDIDNDQVTPEENPEDAKLLNVAQLATQTSTPTQEPGAYYPSLISDHNITPLDRAKYHLRHRTQKAVAIHFLDGNEADLDAADPQIIDHDILATSPLYTRLITFDPDAVLDIPSHVSHKTLNAFIQIIAPFPATTLPTHYLWRTEKQIHGILDRFDAIEPEKIHWSVGTLIELVAFAQYMEVHWVGDMVIDRLRWMFDVQTRVKEACAKTDLPVAHRDVQGRKVYLPPRLVAPGDMTAWSISVEDFDSDVLAHLVTEPVDVKTLSFIADLMRALGGQPDTTWLVNQTAVMQGIFAKARADPRTILTTSRQEFCARYHHHQSAPCYTSTPQPSSKSIVDALYTFASHANLLTYSSHLTLLTSLAKAGNAGSLHAMKAKLSTLEMLGKEKEVWEMEMRLEESKGALVVAREKDLGEKDGEMGDGNTG</sequence>
<organism evidence="2 3">
    <name type="scientific">Setomelanomma holmii</name>
    <dbReference type="NCBI Taxonomy" id="210430"/>
    <lineage>
        <taxon>Eukaryota</taxon>
        <taxon>Fungi</taxon>
        <taxon>Dikarya</taxon>
        <taxon>Ascomycota</taxon>
        <taxon>Pezizomycotina</taxon>
        <taxon>Dothideomycetes</taxon>
        <taxon>Pleosporomycetidae</taxon>
        <taxon>Pleosporales</taxon>
        <taxon>Pleosporineae</taxon>
        <taxon>Phaeosphaeriaceae</taxon>
        <taxon>Setomelanomma</taxon>
    </lineage>
</organism>
<dbReference type="Proteomes" id="UP000799777">
    <property type="component" value="Unassembled WGS sequence"/>
</dbReference>
<feature type="region of interest" description="Disordered" evidence="1">
    <location>
        <begin position="12"/>
        <end position="82"/>
    </location>
</feature>
<dbReference type="AlphaFoldDB" id="A0A9P4HIW3"/>
<name>A0A9P4HIW3_9PLEO</name>
<protein>
    <submittedName>
        <fullName evidence="2">Uncharacterized protein</fullName>
    </submittedName>
</protein>
<accession>A0A9P4HIW3</accession>
<evidence type="ECO:0000313" key="2">
    <source>
        <dbReference type="EMBL" id="KAF2034042.1"/>
    </source>
</evidence>
<feature type="compositionally biased region" description="Polar residues" evidence="1">
    <location>
        <begin position="46"/>
        <end position="57"/>
    </location>
</feature>
<evidence type="ECO:0000313" key="3">
    <source>
        <dbReference type="Proteomes" id="UP000799777"/>
    </source>
</evidence>